<evidence type="ECO:0000313" key="2">
    <source>
        <dbReference type="Proteomes" id="UP001303115"/>
    </source>
</evidence>
<accession>A0AAN6P4L2</accession>
<dbReference type="Proteomes" id="UP001303115">
    <property type="component" value="Unassembled WGS sequence"/>
</dbReference>
<proteinExistence type="predicted"/>
<keyword evidence="2" id="KW-1185">Reference proteome</keyword>
<organism evidence="1 2">
    <name type="scientific">Parachaetomium inaequale</name>
    <dbReference type="NCBI Taxonomy" id="2588326"/>
    <lineage>
        <taxon>Eukaryota</taxon>
        <taxon>Fungi</taxon>
        <taxon>Dikarya</taxon>
        <taxon>Ascomycota</taxon>
        <taxon>Pezizomycotina</taxon>
        <taxon>Sordariomycetes</taxon>
        <taxon>Sordariomycetidae</taxon>
        <taxon>Sordariales</taxon>
        <taxon>Chaetomiaceae</taxon>
        <taxon>Parachaetomium</taxon>
    </lineage>
</organism>
<comment type="caution">
    <text evidence="1">The sequence shown here is derived from an EMBL/GenBank/DDBJ whole genome shotgun (WGS) entry which is preliminary data.</text>
</comment>
<reference evidence="2" key="1">
    <citation type="journal article" date="2023" name="Mol. Phylogenet. Evol.">
        <title>Genome-scale phylogeny and comparative genomics of the fungal order Sordariales.</title>
        <authorList>
            <person name="Hensen N."/>
            <person name="Bonometti L."/>
            <person name="Westerberg I."/>
            <person name="Brannstrom I.O."/>
            <person name="Guillou S."/>
            <person name="Cros-Aarteil S."/>
            <person name="Calhoun S."/>
            <person name="Haridas S."/>
            <person name="Kuo A."/>
            <person name="Mondo S."/>
            <person name="Pangilinan J."/>
            <person name="Riley R."/>
            <person name="LaButti K."/>
            <person name="Andreopoulos B."/>
            <person name="Lipzen A."/>
            <person name="Chen C."/>
            <person name="Yan M."/>
            <person name="Daum C."/>
            <person name="Ng V."/>
            <person name="Clum A."/>
            <person name="Steindorff A."/>
            <person name="Ohm R.A."/>
            <person name="Martin F."/>
            <person name="Silar P."/>
            <person name="Natvig D.O."/>
            <person name="Lalanne C."/>
            <person name="Gautier V."/>
            <person name="Ament-Velasquez S.L."/>
            <person name="Kruys A."/>
            <person name="Hutchinson M.I."/>
            <person name="Powell A.J."/>
            <person name="Barry K."/>
            <person name="Miller A.N."/>
            <person name="Grigoriev I.V."/>
            <person name="Debuchy R."/>
            <person name="Gladieux P."/>
            <person name="Hiltunen Thoren M."/>
            <person name="Johannesson H."/>
        </authorList>
    </citation>
    <scope>NUCLEOTIDE SEQUENCE [LARGE SCALE GENOMIC DNA]</scope>
    <source>
        <strain evidence="2">CBS 284.82</strain>
    </source>
</reference>
<dbReference type="EMBL" id="MU854732">
    <property type="protein sequence ID" value="KAK4031669.1"/>
    <property type="molecule type" value="Genomic_DNA"/>
</dbReference>
<evidence type="ECO:0000313" key="1">
    <source>
        <dbReference type="EMBL" id="KAK4031669.1"/>
    </source>
</evidence>
<name>A0AAN6P4L2_9PEZI</name>
<gene>
    <name evidence="1" type="ORF">C8A01DRAFT_21157</name>
</gene>
<sequence>DRPPTPSSIDIAIGRRNGLTIALDITQNTLQESKTRPTPSLKEMIETLSKENGRLREELVYYCNLQKLIEELRQEVNYATNRLNIAVYNFQKGYTDLWREFEGVTG</sequence>
<feature type="non-terminal residue" evidence="1">
    <location>
        <position position="1"/>
    </location>
</feature>
<dbReference type="AlphaFoldDB" id="A0AAN6P4L2"/>
<protein>
    <submittedName>
        <fullName evidence="1">Uncharacterized protein</fullName>
    </submittedName>
</protein>